<keyword evidence="2" id="KW-1185">Reference proteome</keyword>
<proteinExistence type="predicted"/>
<evidence type="ECO:0000313" key="1">
    <source>
        <dbReference type="EMBL" id="KAF5923584.1"/>
    </source>
</evidence>
<feature type="non-terminal residue" evidence="1">
    <location>
        <position position="1"/>
    </location>
</feature>
<sequence length="205" mass="22725">MERTSMPSVALLSDASMSKKATCLFPGLMVPGCPCRSSNIEHFPPFSVTNIIADNNHDNENIWGYKPPVVIESHLWLTVTHPIVQKYRRGLRALVMFRYHVGYNNLVRAADQSRTAAQMECVQKKGLAVSAWERATAIPSLCNATAGPMSFLELLGTEKLLQSEISRVLGLGGRAWQFIYSNVQVLTIKYSSHGALGKTIFSVRE</sequence>
<reference evidence="1 2" key="1">
    <citation type="journal article" date="2020" name="Mol. Biol. Evol.">
        <title>Interspecific Gene Flow and the Evolution of Specialization in Black and White Rhinoceros.</title>
        <authorList>
            <person name="Moodley Y."/>
            <person name="Westbury M.V."/>
            <person name="Russo I.M."/>
            <person name="Gopalakrishnan S."/>
            <person name="Rakotoarivelo A."/>
            <person name="Olsen R.A."/>
            <person name="Prost S."/>
            <person name="Tunstall T."/>
            <person name="Ryder O.A."/>
            <person name="Dalen L."/>
            <person name="Bruford M.W."/>
        </authorList>
    </citation>
    <scope>NUCLEOTIDE SEQUENCE [LARGE SCALE GENOMIC DNA]</scope>
    <source>
        <strain evidence="1">SBR-YM</strain>
        <tissue evidence="1">Skin</tissue>
    </source>
</reference>
<dbReference type="AlphaFoldDB" id="A0A7J7F772"/>
<name>A0A7J7F772_DICBM</name>
<evidence type="ECO:0000313" key="2">
    <source>
        <dbReference type="Proteomes" id="UP000551758"/>
    </source>
</evidence>
<dbReference type="Proteomes" id="UP000551758">
    <property type="component" value="Unassembled WGS sequence"/>
</dbReference>
<accession>A0A7J7F772</accession>
<comment type="caution">
    <text evidence="1">The sequence shown here is derived from an EMBL/GenBank/DDBJ whole genome shotgun (WGS) entry which is preliminary data.</text>
</comment>
<organism evidence="1 2">
    <name type="scientific">Diceros bicornis minor</name>
    <name type="common">South-central black rhinoceros</name>
    <dbReference type="NCBI Taxonomy" id="77932"/>
    <lineage>
        <taxon>Eukaryota</taxon>
        <taxon>Metazoa</taxon>
        <taxon>Chordata</taxon>
        <taxon>Craniata</taxon>
        <taxon>Vertebrata</taxon>
        <taxon>Euteleostomi</taxon>
        <taxon>Mammalia</taxon>
        <taxon>Eutheria</taxon>
        <taxon>Laurasiatheria</taxon>
        <taxon>Perissodactyla</taxon>
        <taxon>Rhinocerotidae</taxon>
        <taxon>Diceros</taxon>
    </lineage>
</organism>
<gene>
    <name evidence="1" type="ORF">HPG69_010979</name>
</gene>
<dbReference type="EMBL" id="JACDTQ010001212">
    <property type="protein sequence ID" value="KAF5923584.1"/>
    <property type="molecule type" value="Genomic_DNA"/>
</dbReference>
<protein>
    <submittedName>
        <fullName evidence="1">Uncharacterized protein</fullName>
    </submittedName>
</protein>